<evidence type="ECO:0000313" key="1">
    <source>
        <dbReference type="Proteomes" id="UP001652625"/>
    </source>
</evidence>
<dbReference type="Pfam" id="PF14388">
    <property type="entry name" value="DUF4419"/>
    <property type="match status" value="1"/>
</dbReference>
<protein>
    <submittedName>
        <fullName evidence="2">Uncharacterized protein LOC136074784</fullName>
    </submittedName>
</protein>
<accession>A0ABM4B2V0</accession>
<dbReference type="PANTHER" id="PTHR31252">
    <property type="entry name" value="DUF4419 DOMAIN-CONTAINING PROTEIN"/>
    <property type="match status" value="1"/>
</dbReference>
<dbReference type="InterPro" id="IPR025533">
    <property type="entry name" value="DUF4419"/>
</dbReference>
<reference evidence="1" key="1">
    <citation type="submission" date="2025-05" db="UniProtKB">
        <authorList>
            <consortium name="RefSeq"/>
        </authorList>
    </citation>
    <scope>NUCLEOTIDE SEQUENCE [LARGE SCALE GENOMIC DNA]</scope>
</reference>
<name>A0ABM4B2V0_HYDVU</name>
<dbReference type="GeneID" id="136074784"/>
<organism evidence="1 2">
    <name type="scientific">Hydra vulgaris</name>
    <name type="common">Hydra</name>
    <name type="synonym">Hydra attenuata</name>
    <dbReference type="NCBI Taxonomy" id="6087"/>
    <lineage>
        <taxon>Eukaryota</taxon>
        <taxon>Metazoa</taxon>
        <taxon>Cnidaria</taxon>
        <taxon>Hydrozoa</taxon>
        <taxon>Hydroidolina</taxon>
        <taxon>Anthoathecata</taxon>
        <taxon>Aplanulata</taxon>
        <taxon>Hydridae</taxon>
        <taxon>Hydra</taxon>
    </lineage>
</organism>
<keyword evidence="1" id="KW-1185">Reference proteome</keyword>
<dbReference type="PANTHER" id="PTHR31252:SF11">
    <property type="entry name" value="DUF4419 DOMAIN-CONTAINING PROTEIN"/>
    <property type="match status" value="1"/>
</dbReference>
<sequence length="398" mass="45582">MNKLLYFASNLLKQKKKDRAKENLQSVTFKLKLNGVAVKPPVQVPEFVSIRDVLNNCYIARDLKGELLMSTEPPEQPIYAALGNSLIGALYDAYKNHYAISIRPDDVWLTIIIELAEYVDEHAEEMRDLFVNHEGKKELNVGSNVCGNTVNDWAGLIKKMSDLIYDNTKADLRDFIEPQFTTTTPNDSLIARVSLMGTMKNYFSYRFGLICGIPQVTLMGTIGDWVKLKEKIVELGKRFAEKQPELGWWSKILVPIADKFIESYNGIRNESFWQSCIDFHAARGRRSCKPNKNYKESYFTGWALAFSPFFRGHWRLNKPEKILKRGCYGEVSSEQSKISTVKVDLQVNGIKACFYAGSIVNTFQKDTNTIRPNFDFAMFNVPFKGIVEDEFNDEIDYD</sequence>
<dbReference type="RefSeq" id="XP_065643150.1">
    <property type="nucleotide sequence ID" value="XM_065787078.1"/>
</dbReference>
<proteinExistence type="predicted"/>
<evidence type="ECO:0000313" key="2">
    <source>
        <dbReference type="RefSeq" id="XP_065643150.1"/>
    </source>
</evidence>
<dbReference type="Proteomes" id="UP001652625">
    <property type="component" value="Chromosome 01"/>
</dbReference>
<gene>
    <name evidence="2" type="primary">LOC136074784</name>
</gene>
<reference evidence="2" key="2">
    <citation type="submission" date="2025-08" db="UniProtKB">
        <authorList>
            <consortium name="RefSeq"/>
        </authorList>
    </citation>
    <scope>IDENTIFICATION</scope>
</reference>